<evidence type="ECO:0000313" key="2">
    <source>
        <dbReference type="Proteomes" id="UP000282977"/>
    </source>
</evidence>
<evidence type="ECO:0000313" key="1">
    <source>
        <dbReference type="EMBL" id="RVT40217.1"/>
    </source>
</evidence>
<protein>
    <submittedName>
        <fullName evidence="1">Uncharacterized protein</fullName>
    </submittedName>
</protein>
<organism evidence="1 2">
    <name type="scientific">Sphingobium algorifonticola</name>
    <dbReference type="NCBI Taxonomy" id="2008318"/>
    <lineage>
        <taxon>Bacteria</taxon>
        <taxon>Pseudomonadati</taxon>
        <taxon>Pseudomonadota</taxon>
        <taxon>Alphaproteobacteria</taxon>
        <taxon>Sphingomonadales</taxon>
        <taxon>Sphingomonadaceae</taxon>
        <taxon>Sphingobium</taxon>
    </lineage>
</organism>
<keyword evidence="2" id="KW-1185">Reference proteome</keyword>
<dbReference type="RefSeq" id="WP_127691317.1">
    <property type="nucleotide sequence ID" value="NZ_RZUL01000004.1"/>
</dbReference>
<reference evidence="1 2" key="1">
    <citation type="submission" date="2019-01" db="EMBL/GenBank/DDBJ databases">
        <authorList>
            <person name="Chen W.-M."/>
        </authorList>
    </citation>
    <scope>NUCLEOTIDE SEQUENCE [LARGE SCALE GENOMIC DNA]</scope>
    <source>
        <strain evidence="1 2">TLA-22</strain>
    </source>
</reference>
<sequence length="98" mass="11314">MSLFRRTRFETPCRIEVEHSDVHFHAHVELPDGLAMNPGDRVLVHGAPIVVGFGERRIFDRTATVERAGTAERLWTKFAGHFEMSELYEVSFTERRLS</sequence>
<dbReference type="Proteomes" id="UP000282977">
    <property type="component" value="Unassembled WGS sequence"/>
</dbReference>
<dbReference type="EMBL" id="RZUL01000004">
    <property type="protein sequence ID" value="RVT40217.1"/>
    <property type="molecule type" value="Genomic_DNA"/>
</dbReference>
<proteinExistence type="predicted"/>
<accession>A0A437J5M5</accession>
<name>A0A437J5M5_9SPHN</name>
<dbReference type="OrthoDB" id="7507446at2"/>
<comment type="caution">
    <text evidence="1">The sequence shown here is derived from an EMBL/GenBank/DDBJ whole genome shotgun (WGS) entry which is preliminary data.</text>
</comment>
<gene>
    <name evidence="1" type="ORF">ENE74_12840</name>
</gene>
<dbReference type="AlphaFoldDB" id="A0A437J5M5"/>